<comment type="caution">
    <text evidence="1">The sequence shown here is derived from an EMBL/GenBank/DDBJ whole genome shotgun (WGS) entry which is preliminary data.</text>
</comment>
<dbReference type="SUPFAM" id="SSF54593">
    <property type="entry name" value="Glyoxalase/Bleomycin resistance protein/Dihydroxybiphenyl dioxygenase"/>
    <property type="match status" value="1"/>
</dbReference>
<dbReference type="EMBL" id="JAWCTQ010000012">
    <property type="protein sequence ID" value="MDT9682921.1"/>
    <property type="molecule type" value="Genomic_DNA"/>
</dbReference>
<accession>A0ABU3QJL5</accession>
<dbReference type="InterPro" id="IPR029068">
    <property type="entry name" value="Glyas_Bleomycin-R_OHBP_Dase"/>
</dbReference>
<name>A0ABU3QJL5_9ACTN</name>
<evidence type="ECO:0000313" key="2">
    <source>
        <dbReference type="Proteomes" id="UP001250181"/>
    </source>
</evidence>
<sequence>MITTDFVPGSPCRLDLGAPDTGAAAGSYRSVFGWEYRPAGPEAGGYGVFRLDGEGVAGVAAGGGTVRTGPKDAEGTGRLALCADPAGAGFVVLAPARG</sequence>
<organism evidence="1 2">
    <name type="scientific">Streptomyces tamarix</name>
    <dbReference type="NCBI Taxonomy" id="3078565"/>
    <lineage>
        <taxon>Bacteria</taxon>
        <taxon>Bacillati</taxon>
        <taxon>Actinomycetota</taxon>
        <taxon>Actinomycetes</taxon>
        <taxon>Kitasatosporales</taxon>
        <taxon>Streptomycetaceae</taxon>
        <taxon>Streptomyces</taxon>
    </lineage>
</organism>
<gene>
    <name evidence="1" type="ORF">RND61_12685</name>
</gene>
<evidence type="ECO:0008006" key="3">
    <source>
        <dbReference type="Google" id="ProtNLM"/>
    </source>
</evidence>
<dbReference type="Proteomes" id="UP001250181">
    <property type="component" value="Unassembled WGS sequence"/>
</dbReference>
<protein>
    <recommendedName>
        <fullName evidence="3">VOC domain-containing protein</fullName>
    </recommendedName>
</protein>
<dbReference type="RefSeq" id="WP_315877997.1">
    <property type="nucleotide sequence ID" value="NZ_JAWCTQ010000012.1"/>
</dbReference>
<reference evidence="1 2" key="1">
    <citation type="submission" date="2023-09" db="EMBL/GenBank/DDBJ databases">
        <title>Streptomyces sp. nov.: A antagonism against Alternaria gaisen Producing Streptochlin, Isolated from Tamarix root soil.</title>
        <authorList>
            <person name="Chen Y."/>
        </authorList>
    </citation>
    <scope>NUCLEOTIDE SEQUENCE [LARGE SCALE GENOMIC DNA]</scope>
    <source>
        <strain evidence="1 2">TRM76323</strain>
    </source>
</reference>
<evidence type="ECO:0000313" key="1">
    <source>
        <dbReference type="EMBL" id="MDT9682921.1"/>
    </source>
</evidence>
<dbReference type="Gene3D" id="3.10.180.10">
    <property type="entry name" value="2,3-Dihydroxybiphenyl 1,2-Dioxygenase, domain 1"/>
    <property type="match status" value="2"/>
</dbReference>
<keyword evidence="2" id="KW-1185">Reference proteome</keyword>
<proteinExistence type="predicted"/>